<dbReference type="CDD" id="cd03801">
    <property type="entry name" value="GT4_PimA-like"/>
    <property type="match status" value="1"/>
</dbReference>
<dbReference type="PANTHER" id="PTHR46401">
    <property type="entry name" value="GLYCOSYLTRANSFERASE WBBK-RELATED"/>
    <property type="match status" value="1"/>
</dbReference>
<dbReference type="InterPro" id="IPR028098">
    <property type="entry name" value="Glyco_trans_4-like_N"/>
</dbReference>
<dbReference type="PANTHER" id="PTHR46401:SF2">
    <property type="entry name" value="GLYCOSYLTRANSFERASE WBBK-RELATED"/>
    <property type="match status" value="1"/>
</dbReference>
<dbReference type="Proteomes" id="UP000223606">
    <property type="component" value="Chromosome 1"/>
</dbReference>
<evidence type="ECO:0000256" key="1">
    <source>
        <dbReference type="ARBA" id="ARBA00022679"/>
    </source>
</evidence>
<keyword evidence="4" id="KW-0328">Glycosyltransferase</keyword>
<dbReference type="SUPFAM" id="SSF53756">
    <property type="entry name" value="UDP-Glycosyltransferase/glycogen phosphorylase"/>
    <property type="match status" value="1"/>
</dbReference>
<dbReference type="Pfam" id="PF00534">
    <property type="entry name" value="Glycos_transf_1"/>
    <property type="match status" value="1"/>
</dbReference>
<dbReference type="OrthoDB" id="9801609at2"/>
<dbReference type="KEGG" id="hdi:HDIA_3570"/>
<dbReference type="GO" id="GO:0009103">
    <property type="term" value="P:lipopolysaccharide biosynthetic process"/>
    <property type="evidence" value="ECO:0007669"/>
    <property type="project" value="TreeGrafter"/>
</dbReference>
<dbReference type="InterPro" id="IPR023986">
    <property type="entry name" value="GlycosylTfrase_MSMEG0565"/>
</dbReference>
<dbReference type="Gene3D" id="3.40.50.2000">
    <property type="entry name" value="Glycogen Phosphorylase B"/>
    <property type="match status" value="2"/>
</dbReference>
<dbReference type="EC" id="2.4.1.246" evidence="4"/>
<dbReference type="RefSeq" id="WP_099557413.1">
    <property type="nucleotide sequence ID" value="NZ_LT960614.1"/>
</dbReference>
<dbReference type="EMBL" id="LT960614">
    <property type="protein sequence ID" value="SON57111.1"/>
    <property type="molecule type" value="Genomic_DNA"/>
</dbReference>
<evidence type="ECO:0000313" key="5">
    <source>
        <dbReference type="Proteomes" id="UP000223606"/>
    </source>
</evidence>
<dbReference type="NCBIfam" id="TIGR04047">
    <property type="entry name" value="MSMEG_0565_glyc"/>
    <property type="match status" value="1"/>
</dbReference>
<protein>
    <submittedName>
        <fullName evidence="4">Mannosylfructose-phosphate synthase</fullName>
        <ecNumber evidence="4">2.4.1.246</ecNumber>
    </submittedName>
</protein>
<dbReference type="GO" id="GO:0103011">
    <property type="term" value="F:mannosylfructose-phosphate synthase activity"/>
    <property type="evidence" value="ECO:0007669"/>
    <property type="project" value="UniProtKB-EC"/>
</dbReference>
<organism evidence="4 5">
    <name type="scientific">Hartmannibacter diazotrophicus</name>
    <dbReference type="NCBI Taxonomy" id="1482074"/>
    <lineage>
        <taxon>Bacteria</taxon>
        <taxon>Pseudomonadati</taxon>
        <taxon>Pseudomonadota</taxon>
        <taxon>Alphaproteobacteria</taxon>
        <taxon>Hyphomicrobiales</taxon>
        <taxon>Pleomorphomonadaceae</taxon>
        <taxon>Hartmannibacter</taxon>
    </lineage>
</organism>
<gene>
    <name evidence="4" type="primary">mfpsA</name>
    <name evidence="4" type="ORF">HDIA_3570</name>
</gene>
<dbReference type="Pfam" id="PF13439">
    <property type="entry name" value="Glyco_transf_4"/>
    <property type="match status" value="1"/>
</dbReference>
<dbReference type="AlphaFoldDB" id="A0A2C9DBK3"/>
<accession>A0A2C9DBK3</accession>
<dbReference type="InterPro" id="IPR001296">
    <property type="entry name" value="Glyco_trans_1"/>
</dbReference>
<keyword evidence="1 4" id="KW-0808">Transferase</keyword>
<feature type="domain" description="Glycosyl transferase family 1" evidence="2">
    <location>
        <begin position="192"/>
        <end position="347"/>
    </location>
</feature>
<proteinExistence type="predicted"/>
<reference evidence="5" key="1">
    <citation type="submission" date="2017-09" db="EMBL/GenBank/DDBJ databases">
        <title>Genome sequence of Nannocystis excedens DSM 71.</title>
        <authorList>
            <person name="Blom J."/>
        </authorList>
    </citation>
    <scope>NUCLEOTIDE SEQUENCE [LARGE SCALE GENOMIC DNA]</scope>
    <source>
        <strain evidence="5">type strain: E19</strain>
    </source>
</reference>
<evidence type="ECO:0000313" key="4">
    <source>
        <dbReference type="EMBL" id="SON57111.1"/>
    </source>
</evidence>
<keyword evidence="5" id="KW-1185">Reference proteome</keyword>
<feature type="domain" description="Glycosyltransferase subfamily 4-like N-terminal" evidence="3">
    <location>
        <begin position="20"/>
        <end position="178"/>
    </location>
</feature>
<evidence type="ECO:0000259" key="3">
    <source>
        <dbReference type="Pfam" id="PF13439"/>
    </source>
</evidence>
<name>A0A2C9DBK3_9HYPH</name>
<evidence type="ECO:0000259" key="2">
    <source>
        <dbReference type="Pfam" id="PF00534"/>
    </source>
</evidence>
<sequence length="387" mass="41295">MTAVRPLSVAILAHSTNPRGGVAHALGLGEALTALGHRAVVFAPDASGKGFFRKATCETVPVAASCVRGDLADLVAVRAGDYVAHFEREGTADFDIWHAQDGISANALATLKERGLIPGFARTVHHIDAFEDERLQDLQARAITAADRHFVVSRQWQAVLAEDYGIAATIVGNGVDDQLFNDRMGEADADLRRSLLPPGGPTFLSVGGIEERKNTVRILDAFRIIHASEPSARLVIAGGASLLDHSTYRRRFDAILADANFNDGAVIVTGPVPQRLMAPLYRAADALVFPSVKEGFGLVVLEAMACGTPVVVPHGAPFDEYLGPDDALFCDPLAPEKIMCAMSRALNPAIRERLVRAGHVVACAHAWGTVARAHLAAYQDLMETCDA</sequence>